<proteinExistence type="predicted"/>
<name>A0ABT5C086_9BACT</name>
<protein>
    <submittedName>
        <fullName evidence="3">SUMF1/EgtB/PvdO family nonheme iron enzyme</fullName>
    </submittedName>
</protein>
<evidence type="ECO:0000313" key="3">
    <source>
        <dbReference type="EMBL" id="MDC0679830.1"/>
    </source>
</evidence>
<dbReference type="Pfam" id="PF03781">
    <property type="entry name" value="FGE-sulfatase"/>
    <property type="match status" value="1"/>
</dbReference>
<gene>
    <name evidence="3" type="ORF">POL72_18965</name>
</gene>
<feature type="region of interest" description="Disordered" evidence="1">
    <location>
        <begin position="1"/>
        <end position="22"/>
    </location>
</feature>
<reference evidence="3 4" key="1">
    <citation type="submission" date="2023-01" db="EMBL/GenBank/DDBJ databases">
        <title>Minimal conservation of predation-associated metabolite biosynthetic gene clusters underscores biosynthetic potential of Myxococcota including descriptions for ten novel species: Archangium lansinium sp. nov., Myxococcus landrumus sp. nov., Nannocystis bai.</title>
        <authorList>
            <person name="Ahearne A."/>
            <person name="Stevens C."/>
            <person name="Dowd S."/>
        </authorList>
    </citation>
    <scope>NUCLEOTIDE SEQUENCE [LARGE SCALE GENOMIC DNA]</scope>
    <source>
        <strain evidence="3 4">WIWO2</strain>
    </source>
</reference>
<dbReference type="InterPro" id="IPR042095">
    <property type="entry name" value="SUMF_sf"/>
</dbReference>
<feature type="domain" description="Sulfatase-modifying factor enzyme-like" evidence="2">
    <location>
        <begin position="208"/>
        <end position="408"/>
    </location>
</feature>
<dbReference type="InterPro" id="IPR005532">
    <property type="entry name" value="SUMF_dom"/>
</dbReference>
<evidence type="ECO:0000313" key="4">
    <source>
        <dbReference type="Proteomes" id="UP001217485"/>
    </source>
</evidence>
<organism evidence="3 4">
    <name type="scientific">Sorangium atrum</name>
    <dbReference type="NCBI Taxonomy" id="2995308"/>
    <lineage>
        <taxon>Bacteria</taxon>
        <taxon>Pseudomonadati</taxon>
        <taxon>Myxococcota</taxon>
        <taxon>Polyangia</taxon>
        <taxon>Polyangiales</taxon>
        <taxon>Polyangiaceae</taxon>
        <taxon>Sorangium</taxon>
    </lineage>
</organism>
<keyword evidence="4" id="KW-1185">Reference proteome</keyword>
<feature type="compositionally biased region" description="Low complexity" evidence="1">
    <location>
        <begin position="52"/>
        <end position="72"/>
    </location>
</feature>
<accession>A0ABT5C086</accession>
<feature type="region of interest" description="Disordered" evidence="1">
    <location>
        <begin position="48"/>
        <end position="72"/>
    </location>
</feature>
<dbReference type="Gene3D" id="3.90.1580.10">
    <property type="entry name" value="paralog of FGE (formylglycine-generating enzyme)"/>
    <property type="match status" value="1"/>
</dbReference>
<comment type="caution">
    <text evidence="3">The sequence shown here is derived from an EMBL/GenBank/DDBJ whole genome shotgun (WGS) entry which is preliminary data.</text>
</comment>
<dbReference type="EMBL" id="JAQNDK010000002">
    <property type="protein sequence ID" value="MDC0679830.1"/>
    <property type="molecule type" value="Genomic_DNA"/>
</dbReference>
<sequence>MSRRPRRAAPPVAPPRRRRAPSGPCAVRLAFLCGLAAALLGCDSPPPAAVDAATPGGPERAGAAADAEPAPPDAAAAELSDAAAALAYTPAEPPDAAVELAYTPAELPDAGAAMSYAAAEPDAAAAALDGGSPDAAAEALDGGSPDAAAEALDGGAPDAGLPGSSEGCPGDMVLVEGDYCPVVDQICLKHHKEYEKDQERRATAYNEAEGPTSVSERCLEYRRPTECLSKKRAPMRFCVDRYEWPNRKGELPAVLVSWRQAVKACNGVGKRLCTEDEFNFACEGEEMLPYTYGYVRDATKCNIDRPFRQREVTLYHYERCMRHPKCKAELERLDQRKPAGSMPACVSPFGVYDLNGNINEWVVRPGHKSPERSGLKGGWWGPMRGRCRPTVGFHKEEDYGYEQGFRCCKDAAPR</sequence>
<dbReference type="InterPro" id="IPR016187">
    <property type="entry name" value="CTDL_fold"/>
</dbReference>
<dbReference type="InterPro" id="IPR051043">
    <property type="entry name" value="Sulfatase_Mod_Factor_Kinase"/>
</dbReference>
<dbReference type="SUPFAM" id="SSF56436">
    <property type="entry name" value="C-type lectin-like"/>
    <property type="match status" value="1"/>
</dbReference>
<dbReference type="RefSeq" id="WP_272096834.1">
    <property type="nucleotide sequence ID" value="NZ_JAQNDK010000002.1"/>
</dbReference>
<evidence type="ECO:0000256" key="1">
    <source>
        <dbReference type="SAM" id="MobiDB-lite"/>
    </source>
</evidence>
<evidence type="ECO:0000259" key="2">
    <source>
        <dbReference type="Pfam" id="PF03781"/>
    </source>
</evidence>
<dbReference type="PANTHER" id="PTHR23150">
    <property type="entry name" value="SULFATASE MODIFYING FACTOR 1, 2"/>
    <property type="match status" value="1"/>
</dbReference>
<dbReference type="Proteomes" id="UP001217485">
    <property type="component" value="Unassembled WGS sequence"/>
</dbReference>
<feature type="region of interest" description="Disordered" evidence="1">
    <location>
        <begin position="135"/>
        <end position="164"/>
    </location>
</feature>
<dbReference type="PANTHER" id="PTHR23150:SF19">
    <property type="entry name" value="FORMYLGLYCINE-GENERATING ENZYME"/>
    <property type="match status" value="1"/>
</dbReference>